<comment type="caution">
    <text evidence="2">The sequence shown here is derived from an EMBL/GenBank/DDBJ whole genome shotgun (WGS) entry which is preliminary data.</text>
</comment>
<keyword evidence="1" id="KW-0812">Transmembrane</keyword>
<dbReference type="Pfam" id="PF14093">
    <property type="entry name" value="DUF4271"/>
    <property type="match status" value="1"/>
</dbReference>
<dbReference type="EMBL" id="QTTQ01000009">
    <property type="protein sequence ID" value="REE83747.1"/>
    <property type="molecule type" value="Genomic_DNA"/>
</dbReference>
<reference evidence="2 3" key="1">
    <citation type="submission" date="2018-08" db="EMBL/GenBank/DDBJ databases">
        <title>Genomic Encyclopedia of Type Strains, Phase III (KMG-III): the genomes of soil and plant-associated and newly described type strains.</title>
        <authorList>
            <person name="Whitman W."/>
        </authorList>
    </citation>
    <scope>NUCLEOTIDE SEQUENCE [LARGE SCALE GENOMIC DNA]</scope>
    <source>
        <strain evidence="2 3">325-5</strain>
    </source>
</reference>
<keyword evidence="1" id="KW-1133">Transmembrane helix</keyword>
<accession>A0A3D9RV58</accession>
<protein>
    <submittedName>
        <fullName evidence="2">Uncharacterized protein DUF4271</fullName>
    </submittedName>
</protein>
<dbReference type="Proteomes" id="UP000256429">
    <property type="component" value="Unassembled WGS sequence"/>
</dbReference>
<proteinExistence type="predicted"/>
<dbReference type="InterPro" id="IPR025367">
    <property type="entry name" value="DUF4271"/>
</dbReference>
<feature type="transmembrane region" description="Helical" evidence="1">
    <location>
        <begin position="165"/>
        <end position="185"/>
    </location>
</feature>
<name>A0A3D9RV58_9FLAO</name>
<dbReference type="OrthoDB" id="1438590at2"/>
<gene>
    <name evidence="2" type="ORF">BX611_1042</name>
</gene>
<dbReference type="AlphaFoldDB" id="A0A3D9RV58"/>
<feature type="transmembrane region" description="Helical" evidence="1">
    <location>
        <begin position="139"/>
        <end position="159"/>
    </location>
</feature>
<sequence length="220" mass="25874">MIGAEKITILNNDWITFVFLIILSILTIEKFLFENRLLKTSSFFFKKKNMLSYFNKEKNIFFNLYQILFFIVQLLTIALLLYYLNGFLGLKIGFAGLKLYIAIAIGVSLYFAFRLLTGIFLAFIFDIKSVHQKISFQKISYFNNLILWILPLLILSTYTKQFDDLIFKITLAVFLFLLIIRYGLLLINNKKLIFNNLFYFILYLCALEIVPIVIILKLTI</sequence>
<evidence type="ECO:0000313" key="2">
    <source>
        <dbReference type="EMBL" id="REE83747.1"/>
    </source>
</evidence>
<feature type="transmembrane region" description="Helical" evidence="1">
    <location>
        <begin position="99"/>
        <end position="127"/>
    </location>
</feature>
<dbReference type="RefSeq" id="WP_115878727.1">
    <property type="nucleotide sequence ID" value="NZ_QTTQ01000009.1"/>
</dbReference>
<keyword evidence="1" id="KW-0472">Membrane</keyword>
<organism evidence="2 3">
    <name type="scientific">Lutibacter oceani</name>
    <dbReference type="NCBI Taxonomy" id="1853311"/>
    <lineage>
        <taxon>Bacteria</taxon>
        <taxon>Pseudomonadati</taxon>
        <taxon>Bacteroidota</taxon>
        <taxon>Flavobacteriia</taxon>
        <taxon>Flavobacteriales</taxon>
        <taxon>Flavobacteriaceae</taxon>
        <taxon>Lutibacter</taxon>
    </lineage>
</organism>
<feature type="transmembrane region" description="Helical" evidence="1">
    <location>
        <begin position="14"/>
        <end position="33"/>
    </location>
</feature>
<evidence type="ECO:0000256" key="1">
    <source>
        <dbReference type="SAM" id="Phobius"/>
    </source>
</evidence>
<feature type="transmembrane region" description="Helical" evidence="1">
    <location>
        <begin position="197"/>
        <end position="216"/>
    </location>
</feature>
<keyword evidence="3" id="KW-1185">Reference proteome</keyword>
<evidence type="ECO:0000313" key="3">
    <source>
        <dbReference type="Proteomes" id="UP000256429"/>
    </source>
</evidence>
<feature type="transmembrane region" description="Helical" evidence="1">
    <location>
        <begin position="60"/>
        <end position="84"/>
    </location>
</feature>